<dbReference type="AlphaFoldDB" id="A0A9N9JJS7"/>
<feature type="non-terminal residue" evidence="1">
    <location>
        <position position="140"/>
    </location>
</feature>
<gene>
    <name evidence="1" type="ORF">RFULGI_LOCUS15913</name>
</gene>
<dbReference type="Proteomes" id="UP000789396">
    <property type="component" value="Unassembled WGS sequence"/>
</dbReference>
<proteinExistence type="predicted"/>
<dbReference type="OrthoDB" id="10619650at2759"/>
<comment type="caution">
    <text evidence="1">The sequence shown here is derived from an EMBL/GenBank/DDBJ whole genome shotgun (WGS) entry which is preliminary data.</text>
</comment>
<protein>
    <submittedName>
        <fullName evidence="1">6611_t:CDS:1</fullName>
    </submittedName>
</protein>
<name>A0A9N9JJS7_9GLOM</name>
<dbReference type="EMBL" id="CAJVPZ010053560">
    <property type="protein sequence ID" value="CAG8782051.1"/>
    <property type="molecule type" value="Genomic_DNA"/>
</dbReference>
<reference evidence="1" key="1">
    <citation type="submission" date="2021-06" db="EMBL/GenBank/DDBJ databases">
        <authorList>
            <person name="Kallberg Y."/>
            <person name="Tangrot J."/>
            <person name="Rosling A."/>
        </authorList>
    </citation>
    <scope>NUCLEOTIDE SEQUENCE</scope>
    <source>
        <strain evidence="1">IN212</strain>
    </source>
</reference>
<evidence type="ECO:0000313" key="2">
    <source>
        <dbReference type="Proteomes" id="UP000789396"/>
    </source>
</evidence>
<evidence type="ECO:0000313" key="1">
    <source>
        <dbReference type="EMBL" id="CAG8782051.1"/>
    </source>
</evidence>
<keyword evidence="2" id="KW-1185">Reference proteome</keyword>
<sequence length="140" mass="16517">QKFVVFDFTKTVDDSLSIRLEWCSYCSKNKSYSLNNAKRVANNKNRECLSENYINSILLLQWRCAEEHKWYSTLRNIKYYNTWCPDCTSSKPLTLEEAKQIAYSRNGTKRLTLEEAKQIAYSRNDKCLSEIFVNIHLPLL</sequence>
<organism evidence="1 2">
    <name type="scientific">Racocetra fulgida</name>
    <dbReference type="NCBI Taxonomy" id="60492"/>
    <lineage>
        <taxon>Eukaryota</taxon>
        <taxon>Fungi</taxon>
        <taxon>Fungi incertae sedis</taxon>
        <taxon>Mucoromycota</taxon>
        <taxon>Glomeromycotina</taxon>
        <taxon>Glomeromycetes</taxon>
        <taxon>Diversisporales</taxon>
        <taxon>Gigasporaceae</taxon>
        <taxon>Racocetra</taxon>
    </lineage>
</organism>
<accession>A0A9N9JJS7</accession>